<accession>A0A2R6QWD3</accession>
<dbReference type="PANTHER" id="PTHR33573:SF46">
    <property type="entry name" value="CASP-LIKE PROTEIN 2A1"/>
    <property type="match status" value="1"/>
</dbReference>
<feature type="domain" description="Casparian strip membrane protein" evidence="9">
    <location>
        <begin position="19"/>
        <end position="102"/>
    </location>
</feature>
<comment type="similarity">
    <text evidence="2 8">Belongs to the Casparian strip membrane proteins (CASP) family.</text>
</comment>
<name>A0A2R6QWD3_ACTCC</name>
<reference evidence="10 11" key="1">
    <citation type="submission" date="2017-07" db="EMBL/GenBank/DDBJ databases">
        <title>An improved, manually edited Actinidia chinensis var. chinensis (kiwifruit) genome highlights the challenges associated with draft genomes and gene prediction in plants.</title>
        <authorList>
            <person name="Pilkington S."/>
            <person name="Crowhurst R."/>
            <person name="Hilario E."/>
            <person name="Nardozza S."/>
            <person name="Fraser L."/>
            <person name="Peng Y."/>
            <person name="Gunaseelan K."/>
            <person name="Simpson R."/>
            <person name="Tahir J."/>
            <person name="Deroles S."/>
            <person name="Templeton K."/>
            <person name="Luo Z."/>
            <person name="Davy M."/>
            <person name="Cheng C."/>
            <person name="Mcneilage M."/>
            <person name="Scaglione D."/>
            <person name="Liu Y."/>
            <person name="Zhang Q."/>
            <person name="Datson P."/>
            <person name="De Silva N."/>
            <person name="Gardiner S."/>
            <person name="Bassett H."/>
            <person name="Chagne D."/>
            <person name="Mccallum J."/>
            <person name="Dzierzon H."/>
            <person name="Deng C."/>
            <person name="Wang Y.-Y."/>
            <person name="Barron N."/>
            <person name="Manako K."/>
            <person name="Bowen J."/>
            <person name="Foster T."/>
            <person name="Erridge Z."/>
            <person name="Tiffin H."/>
            <person name="Waite C."/>
            <person name="Davies K."/>
            <person name="Grierson E."/>
            <person name="Laing W."/>
            <person name="Kirk R."/>
            <person name="Chen X."/>
            <person name="Wood M."/>
            <person name="Montefiori M."/>
            <person name="Brummell D."/>
            <person name="Schwinn K."/>
            <person name="Catanach A."/>
            <person name="Fullerton C."/>
            <person name="Li D."/>
            <person name="Meiyalaghan S."/>
            <person name="Nieuwenhuizen N."/>
            <person name="Read N."/>
            <person name="Prakash R."/>
            <person name="Hunter D."/>
            <person name="Zhang H."/>
            <person name="Mckenzie M."/>
            <person name="Knabel M."/>
            <person name="Harris A."/>
            <person name="Allan A."/>
            <person name="Chen A."/>
            <person name="Janssen B."/>
            <person name="Plunkett B."/>
            <person name="Dwamena C."/>
            <person name="Voogd C."/>
            <person name="Leif D."/>
            <person name="Lafferty D."/>
            <person name="Souleyre E."/>
            <person name="Varkonyi-Gasic E."/>
            <person name="Gambi F."/>
            <person name="Hanley J."/>
            <person name="Yao J.-L."/>
            <person name="Cheung J."/>
            <person name="David K."/>
            <person name="Warren B."/>
            <person name="Marsh K."/>
            <person name="Snowden K."/>
            <person name="Lin-Wang K."/>
            <person name="Brian L."/>
            <person name="Martinez-Sanchez M."/>
            <person name="Wang M."/>
            <person name="Ileperuma N."/>
            <person name="Macnee N."/>
            <person name="Campin R."/>
            <person name="Mcatee P."/>
            <person name="Drummond R."/>
            <person name="Espley R."/>
            <person name="Ireland H."/>
            <person name="Wu R."/>
            <person name="Atkinson R."/>
            <person name="Karunairetnam S."/>
            <person name="Bulley S."/>
            <person name="Chunkath S."/>
            <person name="Hanley Z."/>
            <person name="Storey R."/>
            <person name="Thrimawithana A."/>
            <person name="Thomson S."/>
            <person name="David C."/>
            <person name="Testolin R."/>
        </authorList>
    </citation>
    <scope>NUCLEOTIDE SEQUENCE [LARGE SCALE GENOMIC DNA]</scope>
    <source>
        <strain evidence="11">cv. Red5</strain>
        <tissue evidence="10">Young leaf</tissue>
    </source>
</reference>
<sequence>MMAEKREICAGAEADSTGAMRTAETLLRLVPMGLCIASLVVMLKNSQTNDFGSLSYSNLGAFRYLVHANGICAGYSLLSAVVAAVPRPSTKSRAWTFFLLDQGDEAVTWSEACMSYGSFCQKAVAAIAVTFVVVLCYAVLSLISSYRLFSEYDAPVCHNTKGIELGGTTANCG</sequence>
<keyword evidence="6 8" id="KW-1133">Transmembrane helix</keyword>
<evidence type="ECO:0000256" key="2">
    <source>
        <dbReference type="ARBA" id="ARBA00007651"/>
    </source>
</evidence>
<keyword evidence="11" id="KW-1185">Reference proteome</keyword>
<dbReference type="OMA" id="HKTSHAC"/>
<keyword evidence="5 8" id="KW-0812">Transmembrane</keyword>
<dbReference type="GO" id="GO:0005886">
    <property type="term" value="C:plasma membrane"/>
    <property type="evidence" value="ECO:0007669"/>
    <property type="project" value="UniProtKB-SubCell"/>
</dbReference>
<evidence type="ECO:0000256" key="5">
    <source>
        <dbReference type="ARBA" id="ARBA00022692"/>
    </source>
</evidence>
<dbReference type="EMBL" id="NKQK01000012">
    <property type="protein sequence ID" value="PSS16055.1"/>
    <property type="molecule type" value="Genomic_DNA"/>
</dbReference>
<keyword evidence="7 8" id="KW-0472">Membrane</keyword>
<comment type="caution">
    <text evidence="10">The sequence shown here is derived from an EMBL/GenBank/DDBJ whole genome shotgun (WGS) entry which is preliminary data.</text>
</comment>
<evidence type="ECO:0000256" key="3">
    <source>
        <dbReference type="ARBA" id="ARBA00011489"/>
    </source>
</evidence>
<dbReference type="STRING" id="1590841.A0A2R6QWD3"/>
<proteinExistence type="inferred from homology"/>
<protein>
    <recommendedName>
        <fullName evidence="8">CASP-like protein</fullName>
    </recommendedName>
</protein>
<dbReference type="InParanoid" id="A0A2R6QWD3"/>
<comment type="caution">
    <text evidence="8">Lacks conserved residue(s) required for the propagation of feature annotation.</text>
</comment>
<evidence type="ECO:0000313" key="10">
    <source>
        <dbReference type="EMBL" id="PSS16055.1"/>
    </source>
</evidence>
<comment type="subcellular location">
    <subcellularLocation>
        <location evidence="1 8">Cell membrane</location>
        <topology evidence="1 8">Multi-pass membrane protein</topology>
    </subcellularLocation>
</comment>
<evidence type="ECO:0000256" key="1">
    <source>
        <dbReference type="ARBA" id="ARBA00004651"/>
    </source>
</evidence>
<feature type="transmembrane region" description="Helical" evidence="8">
    <location>
        <begin position="64"/>
        <end position="85"/>
    </location>
</feature>
<feature type="transmembrane region" description="Helical" evidence="8">
    <location>
        <begin position="26"/>
        <end position="44"/>
    </location>
</feature>
<evidence type="ECO:0000313" key="11">
    <source>
        <dbReference type="Proteomes" id="UP000241394"/>
    </source>
</evidence>
<organism evidence="10 11">
    <name type="scientific">Actinidia chinensis var. chinensis</name>
    <name type="common">Chinese soft-hair kiwi</name>
    <dbReference type="NCBI Taxonomy" id="1590841"/>
    <lineage>
        <taxon>Eukaryota</taxon>
        <taxon>Viridiplantae</taxon>
        <taxon>Streptophyta</taxon>
        <taxon>Embryophyta</taxon>
        <taxon>Tracheophyta</taxon>
        <taxon>Spermatophyta</taxon>
        <taxon>Magnoliopsida</taxon>
        <taxon>eudicotyledons</taxon>
        <taxon>Gunneridae</taxon>
        <taxon>Pentapetalae</taxon>
        <taxon>asterids</taxon>
        <taxon>Ericales</taxon>
        <taxon>Actinidiaceae</taxon>
        <taxon>Actinidia</taxon>
    </lineage>
</organism>
<dbReference type="AlphaFoldDB" id="A0A2R6QWD3"/>
<dbReference type="OrthoDB" id="749363at2759"/>
<dbReference type="InterPro" id="IPR006702">
    <property type="entry name" value="CASP_dom"/>
</dbReference>
<dbReference type="PANTHER" id="PTHR33573">
    <property type="entry name" value="CASP-LIKE PROTEIN 4A4"/>
    <property type="match status" value="1"/>
</dbReference>
<dbReference type="Gramene" id="PSS16055">
    <property type="protein sequence ID" value="PSS16055"/>
    <property type="gene ID" value="CEY00_Acc13554"/>
</dbReference>
<evidence type="ECO:0000256" key="8">
    <source>
        <dbReference type="RuleBase" id="RU361233"/>
    </source>
</evidence>
<comment type="subunit">
    <text evidence="3 8">Homodimer and heterodimers.</text>
</comment>
<evidence type="ECO:0000256" key="7">
    <source>
        <dbReference type="ARBA" id="ARBA00023136"/>
    </source>
</evidence>
<evidence type="ECO:0000259" key="9">
    <source>
        <dbReference type="Pfam" id="PF04535"/>
    </source>
</evidence>
<dbReference type="Proteomes" id="UP000241394">
    <property type="component" value="Chromosome LG12"/>
</dbReference>
<reference evidence="11" key="2">
    <citation type="journal article" date="2018" name="BMC Genomics">
        <title>A manually annotated Actinidia chinensis var. chinensis (kiwifruit) genome highlights the challenges associated with draft genomes and gene prediction in plants.</title>
        <authorList>
            <person name="Pilkington S.M."/>
            <person name="Crowhurst R."/>
            <person name="Hilario E."/>
            <person name="Nardozza S."/>
            <person name="Fraser L."/>
            <person name="Peng Y."/>
            <person name="Gunaseelan K."/>
            <person name="Simpson R."/>
            <person name="Tahir J."/>
            <person name="Deroles S.C."/>
            <person name="Templeton K."/>
            <person name="Luo Z."/>
            <person name="Davy M."/>
            <person name="Cheng C."/>
            <person name="McNeilage M."/>
            <person name="Scaglione D."/>
            <person name="Liu Y."/>
            <person name="Zhang Q."/>
            <person name="Datson P."/>
            <person name="De Silva N."/>
            <person name="Gardiner S.E."/>
            <person name="Bassett H."/>
            <person name="Chagne D."/>
            <person name="McCallum J."/>
            <person name="Dzierzon H."/>
            <person name="Deng C."/>
            <person name="Wang Y.Y."/>
            <person name="Barron L."/>
            <person name="Manako K."/>
            <person name="Bowen J."/>
            <person name="Foster T.M."/>
            <person name="Erridge Z.A."/>
            <person name="Tiffin H."/>
            <person name="Waite C.N."/>
            <person name="Davies K.M."/>
            <person name="Grierson E.P."/>
            <person name="Laing W.A."/>
            <person name="Kirk R."/>
            <person name="Chen X."/>
            <person name="Wood M."/>
            <person name="Montefiori M."/>
            <person name="Brummell D.A."/>
            <person name="Schwinn K.E."/>
            <person name="Catanach A."/>
            <person name="Fullerton C."/>
            <person name="Li D."/>
            <person name="Meiyalaghan S."/>
            <person name="Nieuwenhuizen N."/>
            <person name="Read N."/>
            <person name="Prakash R."/>
            <person name="Hunter D."/>
            <person name="Zhang H."/>
            <person name="McKenzie M."/>
            <person name="Knabel M."/>
            <person name="Harris A."/>
            <person name="Allan A.C."/>
            <person name="Gleave A."/>
            <person name="Chen A."/>
            <person name="Janssen B.J."/>
            <person name="Plunkett B."/>
            <person name="Ampomah-Dwamena C."/>
            <person name="Voogd C."/>
            <person name="Leif D."/>
            <person name="Lafferty D."/>
            <person name="Souleyre E.J.F."/>
            <person name="Varkonyi-Gasic E."/>
            <person name="Gambi F."/>
            <person name="Hanley J."/>
            <person name="Yao J.L."/>
            <person name="Cheung J."/>
            <person name="David K.M."/>
            <person name="Warren B."/>
            <person name="Marsh K."/>
            <person name="Snowden K.C."/>
            <person name="Lin-Wang K."/>
            <person name="Brian L."/>
            <person name="Martinez-Sanchez M."/>
            <person name="Wang M."/>
            <person name="Ileperuma N."/>
            <person name="Macnee N."/>
            <person name="Campin R."/>
            <person name="McAtee P."/>
            <person name="Drummond R.S.M."/>
            <person name="Espley R.V."/>
            <person name="Ireland H.S."/>
            <person name="Wu R."/>
            <person name="Atkinson R.G."/>
            <person name="Karunairetnam S."/>
            <person name="Bulley S."/>
            <person name="Chunkath S."/>
            <person name="Hanley Z."/>
            <person name="Storey R."/>
            <person name="Thrimawithana A.H."/>
            <person name="Thomson S."/>
            <person name="David C."/>
            <person name="Testolin R."/>
            <person name="Huang H."/>
            <person name="Hellens R.P."/>
            <person name="Schaffer R.J."/>
        </authorList>
    </citation>
    <scope>NUCLEOTIDE SEQUENCE [LARGE SCALE GENOMIC DNA]</scope>
    <source>
        <strain evidence="11">cv. Red5</strain>
    </source>
</reference>
<feature type="transmembrane region" description="Helical" evidence="8">
    <location>
        <begin position="123"/>
        <end position="143"/>
    </location>
</feature>
<dbReference type="Pfam" id="PF04535">
    <property type="entry name" value="CASP_dom"/>
    <property type="match status" value="1"/>
</dbReference>
<keyword evidence="4 8" id="KW-1003">Cell membrane</keyword>
<gene>
    <name evidence="10" type="ORF">CEY00_Acc13554</name>
</gene>
<evidence type="ECO:0000256" key="6">
    <source>
        <dbReference type="ARBA" id="ARBA00022989"/>
    </source>
</evidence>
<evidence type="ECO:0000256" key="4">
    <source>
        <dbReference type="ARBA" id="ARBA00022475"/>
    </source>
</evidence>
<dbReference type="FunCoup" id="A0A2R6QWD3">
    <property type="interactions" value="1265"/>
</dbReference>